<dbReference type="AlphaFoldDB" id="A0A7M7J792"/>
<dbReference type="InterPro" id="IPR032675">
    <property type="entry name" value="LRR_dom_sf"/>
</dbReference>
<sequence length="308" mass="35251">MAVQTYSTSTNRQKSKRPVITQTAAGNNMEICVRRSSKMSALKKVIHEAREQGSTEVDLVDRNIYRFEEIPGIFNMEWITRLCLAHNFITSIPATISNLYNLEYLNLANNHLEQLPSSVSTLPKLKMLILAMNRLTVLPRGFGSFAVLEVLDLTYNNLSEASIPNNFWSMMTLRALYFSDNDFETIPAEVSNLKELQILSFRDNDVINIPKEISALNRLRELHLQGNRITLIPPELGTLDLVTHRSVIRLENNPWIQPIADQLEVGVSHVIDFIRTEQYHYIYEKQLQLGLTPPPKTNDKSKKASRRT</sequence>
<dbReference type="OrthoDB" id="676979at2759"/>
<dbReference type="EnsemblMetazoa" id="XM_022792090">
    <property type="protein sequence ID" value="XP_022647825"/>
    <property type="gene ID" value="LOC111244729"/>
</dbReference>
<dbReference type="CTD" id="34774"/>
<keyword evidence="1" id="KW-0433">Leucine-rich repeat</keyword>
<keyword evidence="5" id="KW-1185">Reference proteome</keyword>
<name>A0A7M7J792_VARDE</name>
<dbReference type="FunFam" id="3.80.10.10:FF:000034">
    <property type="entry name" value="Ras suppressor protein 1"/>
    <property type="match status" value="1"/>
</dbReference>
<dbReference type="SMART" id="SM00369">
    <property type="entry name" value="LRR_TYP"/>
    <property type="match status" value="5"/>
</dbReference>
<dbReference type="InterPro" id="IPR003591">
    <property type="entry name" value="Leu-rich_rpt_typical-subtyp"/>
</dbReference>
<dbReference type="Pfam" id="PF13855">
    <property type="entry name" value="LRR_8"/>
    <property type="match status" value="1"/>
</dbReference>
<evidence type="ECO:0000256" key="2">
    <source>
        <dbReference type="ARBA" id="ARBA00022737"/>
    </source>
</evidence>
<dbReference type="SUPFAM" id="SSF52058">
    <property type="entry name" value="L domain-like"/>
    <property type="match status" value="1"/>
</dbReference>
<evidence type="ECO:0000259" key="3">
    <source>
        <dbReference type="Pfam" id="PF23598"/>
    </source>
</evidence>
<keyword evidence="2" id="KW-0677">Repeat</keyword>
<dbReference type="RefSeq" id="XP_022647825.1">
    <property type="nucleotide sequence ID" value="XM_022792090.1"/>
</dbReference>
<dbReference type="KEGG" id="vde:111244729"/>
<dbReference type="PANTHER" id="PTHR48051:SF1">
    <property type="entry name" value="RAS SUPPRESSOR PROTEIN 1"/>
    <property type="match status" value="1"/>
</dbReference>
<dbReference type="Proteomes" id="UP000594260">
    <property type="component" value="Unplaced"/>
</dbReference>
<accession>A0A7M7J792</accession>
<reference evidence="4" key="1">
    <citation type="submission" date="2021-01" db="UniProtKB">
        <authorList>
            <consortium name="EnsemblMetazoa"/>
        </authorList>
    </citation>
    <scope>IDENTIFICATION</scope>
</reference>
<dbReference type="GeneID" id="111244729"/>
<dbReference type="InParanoid" id="A0A7M7J792"/>
<dbReference type="Gene3D" id="3.80.10.10">
    <property type="entry name" value="Ribonuclease Inhibitor"/>
    <property type="match status" value="2"/>
</dbReference>
<evidence type="ECO:0000313" key="5">
    <source>
        <dbReference type="Proteomes" id="UP000594260"/>
    </source>
</evidence>
<dbReference type="Pfam" id="PF23598">
    <property type="entry name" value="LRR_14"/>
    <property type="match status" value="1"/>
</dbReference>
<dbReference type="InterPro" id="IPR001611">
    <property type="entry name" value="Leu-rich_rpt"/>
</dbReference>
<organism evidence="4 5">
    <name type="scientific">Varroa destructor</name>
    <name type="common">Honeybee mite</name>
    <dbReference type="NCBI Taxonomy" id="109461"/>
    <lineage>
        <taxon>Eukaryota</taxon>
        <taxon>Metazoa</taxon>
        <taxon>Ecdysozoa</taxon>
        <taxon>Arthropoda</taxon>
        <taxon>Chelicerata</taxon>
        <taxon>Arachnida</taxon>
        <taxon>Acari</taxon>
        <taxon>Parasitiformes</taxon>
        <taxon>Mesostigmata</taxon>
        <taxon>Gamasina</taxon>
        <taxon>Dermanyssoidea</taxon>
        <taxon>Varroidae</taxon>
        <taxon>Varroa</taxon>
    </lineage>
</organism>
<dbReference type="InterPro" id="IPR055414">
    <property type="entry name" value="LRR_R13L4/SHOC2-like"/>
</dbReference>
<evidence type="ECO:0000313" key="4">
    <source>
        <dbReference type="EnsemblMetazoa" id="XP_022647825"/>
    </source>
</evidence>
<dbReference type="PROSITE" id="PS51450">
    <property type="entry name" value="LRR"/>
    <property type="match status" value="2"/>
</dbReference>
<feature type="domain" description="Disease resistance R13L4/SHOC-2-like LRR" evidence="3">
    <location>
        <begin position="143"/>
        <end position="242"/>
    </location>
</feature>
<dbReference type="FunCoup" id="A0A7M7J792">
    <property type="interactions" value="877"/>
</dbReference>
<dbReference type="InterPro" id="IPR050216">
    <property type="entry name" value="LRR_domain-containing"/>
</dbReference>
<dbReference type="OMA" id="RHMQGGR"/>
<protein>
    <recommendedName>
        <fullName evidence="3">Disease resistance R13L4/SHOC-2-like LRR domain-containing protein</fullName>
    </recommendedName>
</protein>
<evidence type="ECO:0000256" key="1">
    <source>
        <dbReference type="ARBA" id="ARBA00022614"/>
    </source>
</evidence>
<proteinExistence type="predicted"/>
<dbReference type="GO" id="GO:0005737">
    <property type="term" value="C:cytoplasm"/>
    <property type="evidence" value="ECO:0007669"/>
    <property type="project" value="TreeGrafter"/>
</dbReference>
<dbReference type="PANTHER" id="PTHR48051">
    <property type="match status" value="1"/>
</dbReference>